<sequence>MTKPADSVSAPDRRGDRLLDVVVEMLAAEGYDAVQLREVARRARTSLATIYKRYPTREDLILAALESWVQQNRYSGVAVQPREPGASLYEALMDLFRLIFEPWERHPEMLTAYFRVRSSANGQALFRFGLDIVAPAGREILAGVDDAFVNDLESIVSSVIYGLLGRHSAGEISVTDILPILDRTVYWLVRGYEGH</sequence>
<dbReference type="PROSITE" id="PS50977">
    <property type="entry name" value="HTH_TETR_2"/>
    <property type="match status" value="1"/>
</dbReference>
<dbReference type="GO" id="GO:0000976">
    <property type="term" value="F:transcription cis-regulatory region binding"/>
    <property type="evidence" value="ECO:0007669"/>
    <property type="project" value="TreeGrafter"/>
</dbReference>
<evidence type="ECO:0000256" key="1">
    <source>
        <dbReference type="ARBA" id="ARBA00023125"/>
    </source>
</evidence>
<dbReference type="Pfam" id="PF17925">
    <property type="entry name" value="TetR_C_20"/>
    <property type="match status" value="1"/>
</dbReference>
<dbReference type="EMBL" id="FMUB01000006">
    <property type="protein sequence ID" value="SCX22147.1"/>
    <property type="molecule type" value="Genomic_DNA"/>
</dbReference>
<reference evidence="5" key="1">
    <citation type="submission" date="2016-10" db="EMBL/GenBank/DDBJ databases">
        <authorList>
            <person name="Varghese N."/>
            <person name="Submissions S."/>
        </authorList>
    </citation>
    <scope>NUCLEOTIDE SEQUENCE [LARGE SCALE GENOMIC DNA]</scope>
    <source>
        <strain evidence="5">UNC267MFSha1.1M11</strain>
    </source>
</reference>
<dbReference type="PRINTS" id="PR00455">
    <property type="entry name" value="HTHTETR"/>
</dbReference>
<dbReference type="Pfam" id="PF00440">
    <property type="entry name" value="TetR_N"/>
    <property type="match status" value="1"/>
</dbReference>
<dbReference type="GO" id="GO:0003700">
    <property type="term" value="F:DNA-binding transcription factor activity"/>
    <property type="evidence" value="ECO:0007669"/>
    <property type="project" value="TreeGrafter"/>
</dbReference>
<evidence type="ECO:0000259" key="3">
    <source>
        <dbReference type="PROSITE" id="PS50977"/>
    </source>
</evidence>
<feature type="domain" description="HTH tetR-type" evidence="3">
    <location>
        <begin position="12"/>
        <end position="72"/>
    </location>
</feature>
<evidence type="ECO:0000256" key="2">
    <source>
        <dbReference type="PROSITE-ProRule" id="PRU00335"/>
    </source>
</evidence>
<gene>
    <name evidence="4" type="ORF">SAMN02799620_03197</name>
</gene>
<dbReference type="InterPro" id="IPR001647">
    <property type="entry name" value="HTH_TetR"/>
</dbReference>
<evidence type="ECO:0000313" key="5">
    <source>
        <dbReference type="Proteomes" id="UP000199707"/>
    </source>
</evidence>
<dbReference type="Gene3D" id="1.10.357.10">
    <property type="entry name" value="Tetracycline Repressor, domain 2"/>
    <property type="match status" value="1"/>
</dbReference>
<keyword evidence="1 2" id="KW-0238">DNA-binding</keyword>
<dbReference type="InterPro" id="IPR041642">
    <property type="entry name" value="KstR_C"/>
</dbReference>
<name>A0A1G4WFT9_9MYCO</name>
<organism evidence="4 5">
    <name type="scientific">Mycolicibacterium fluoranthenivorans</name>
    <dbReference type="NCBI Taxonomy" id="258505"/>
    <lineage>
        <taxon>Bacteria</taxon>
        <taxon>Bacillati</taxon>
        <taxon>Actinomycetota</taxon>
        <taxon>Actinomycetes</taxon>
        <taxon>Mycobacteriales</taxon>
        <taxon>Mycobacteriaceae</taxon>
        <taxon>Mycolicibacterium</taxon>
    </lineage>
</organism>
<dbReference type="AlphaFoldDB" id="A0A1G4WFT9"/>
<protein>
    <submittedName>
        <fullName evidence="4">Transcriptional regulator, TetR family</fullName>
    </submittedName>
</protein>
<dbReference type="STRING" id="1502745.SAMN02799620_03197"/>
<dbReference type="RefSeq" id="WP_090358562.1">
    <property type="nucleotide sequence ID" value="NZ_FMUB01000006.1"/>
</dbReference>
<dbReference type="InterPro" id="IPR009057">
    <property type="entry name" value="Homeodomain-like_sf"/>
</dbReference>
<feature type="DNA-binding region" description="H-T-H motif" evidence="2">
    <location>
        <begin position="35"/>
        <end position="54"/>
    </location>
</feature>
<proteinExistence type="predicted"/>
<accession>A0A1G4WFT9</accession>
<evidence type="ECO:0000313" key="4">
    <source>
        <dbReference type="EMBL" id="SCX22147.1"/>
    </source>
</evidence>
<dbReference type="Proteomes" id="UP000199707">
    <property type="component" value="Unassembled WGS sequence"/>
</dbReference>
<dbReference type="PANTHER" id="PTHR30055">
    <property type="entry name" value="HTH-TYPE TRANSCRIPTIONAL REGULATOR RUTR"/>
    <property type="match status" value="1"/>
</dbReference>
<dbReference type="PANTHER" id="PTHR30055:SF242">
    <property type="entry name" value="HTH-TYPE TRANSCRIPTIONAL REPRESSOR KSTR"/>
    <property type="match status" value="1"/>
</dbReference>
<dbReference type="SUPFAM" id="SSF46689">
    <property type="entry name" value="Homeodomain-like"/>
    <property type="match status" value="1"/>
</dbReference>
<dbReference type="InterPro" id="IPR050109">
    <property type="entry name" value="HTH-type_TetR-like_transc_reg"/>
</dbReference>